<dbReference type="PANTHER" id="PTHR10744:SF1">
    <property type="entry name" value="SMALL RIBOSOMAL SUBUNIT PROTEIN US17M"/>
    <property type="match status" value="1"/>
</dbReference>
<dbReference type="NCBIfam" id="NF004123">
    <property type="entry name" value="PRK05610.1"/>
    <property type="match status" value="1"/>
</dbReference>
<keyword evidence="3 6" id="KW-0694">RNA-binding</keyword>
<sequence length="86" mass="10229">MNSEKGQRRTLVGVVTSDKMDKGVVVLVRRRFRHPIYGKYVLRHKKYMAHDPANDCRSGDTVMIEEHRPVSRRKRWRVKQILERAV</sequence>
<dbReference type="InterPro" id="IPR019984">
    <property type="entry name" value="Ribosomal_uS17_bact/chlr"/>
</dbReference>
<comment type="caution">
    <text evidence="8">The sequence shown here is derived from an EMBL/GenBank/DDBJ whole genome shotgun (WGS) entry which is preliminary data.</text>
</comment>
<evidence type="ECO:0000256" key="5">
    <source>
        <dbReference type="ARBA" id="ARBA00023274"/>
    </source>
</evidence>
<dbReference type="GO" id="GO:0019843">
    <property type="term" value="F:rRNA binding"/>
    <property type="evidence" value="ECO:0007669"/>
    <property type="project" value="UniProtKB-UniRule"/>
</dbReference>
<dbReference type="InterPro" id="IPR012340">
    <property type="entry name" value="NA-bd_OB-fold"/>
</dbReference>
<dbReference type="NCBIfam" id="TIGR03635">
    <property type="entry name" value="uS17_bact"/>
    <property type="match status" value="1"/>
</dbReference>
<dbReference type="GO" id="GO:0003735">
    <property type="term" value="F:structural constituent of ribosome"/>
    <property type="evidence" value="ECO:0007669"/>
    <property type="project" value="UniProtKB-UniRule"/>
</dbReference>
<dbReference type="InterPro" id="IPR019979">
    <property type="entry name" value="Ribosomal_uS17_CS"/>
</dbReference>
<evidence type="ECO:0000256" key="6">
    <source>
        <dbReference type="HAMAP-Rule" id="MF_01345"/>
    </source>
</evidence>
<evidence type="ECO:0000256" key="3">
    <source>
        <dbReference type="ARBA" id="ARBA00022884"/>
    </source>
</evidence>
<dbReference type="RefSeq" id="WP_163297477.1">
    <property type="nucleotide sequence ID" value="NZ_JAAGRR010000002.1"/>
</dbReference>
<organism evidence="8 9">
    <name type="scientific">Dissulfurirhabdus thermomarina</name>
    <dbReference type="NCBI Taxonomy" id="1765737"/>
    <lineage>
        <taxon>Bacteria</taxon>
        <taxon>Deltaproteobacteria</taxon>
        <taxon>Dissulfurirhabdaceae</taxon>
        <taxon>Dissulfurirhabdus</taxon>
    </lineage>
</organism>
<dbReference type="GO" id="GO:0022627">
    <property type="term" value="C:cytosolic small ribosomal subunit"/>
    <property type="evidence" value="ECO:0007669"/>
    <property type="project" value="UniProtKB-UniRule"/>
</dbReference>
<dbReference type="Pfam" id="PF00366">
    <property type="entry name" value="Ribosomal_S17"/>
    <property type="match status" value="1"/>
</dbReference>
<dbReference type="CDD" id="cd00364">
    <property type="entry name" value="Ribosomal_uS17"/>
    <property type="match status" value="1"/>
</dbReference>
<comment type="function">
    <text evidence="6">One of the primary rRNA binding proteins, it binds specifically to the 5'-end of 16S ribosomal RNA.</text>
</comment>
<keyword evidence="9" id="KW-1185">Reference proteome</keyword>
<dbReference type="Gene3D" id="2.40.50.140">
    <property type="entry name" value="Nucleic acid-binding proteins"/>
    <property type="match status" value="1"/>
</dbReference>
<proteinExistence type="inferred from homology"/>
<comment type="subunit">
    <text evidence="6">Part of the 30S ribosomal subunit.</text>
</comment>
<accession>A0A6N9TPF5</accession>
<comment type="similarity">
    <text evidence="1 6 7">Belongs to the universal ribosomal protein uS17 family.</text>
</comment>
<evidence type="ECO:0000313" key="8">
    <source>
        <dbReference type="EMBL" id="NDY41317.1"/>
    </source>
</evidence>
<keyword evidence="2 6" id="KW-0699">rRNA-binding</keyword>
<dbReference type="PANTHER" id="PTHR10744">
    <property type="entry name" value="40S RIBOSOMAL PROTEIN S11 FAMILY MEMBER"/>
    <property type="match status" value="1"/>
</dbReference>
<evidence type="ECO:0000256" key="4">
    <source>
        <dbReference type="ARBA" id="ARBA00022980"/>
    </source>
</evidence>
<dbReference type="PRINTS" id="PR00973">
    <property type="entry name" value="RIBOSOMALS17"/>
</dbReference>
<dbReference type="PROSITE" id="PS00056">
    <property type="entry name" value="RIBOSOMAL_S17"/>
    <property type="match status" value="1"/>
</dbReference>
<reference evidence="8 9" key="1">
    <citation type="submission" date="2020-02" db="EMBL/GenBank/DDBJ databases">
        <title>Comparative genomics of sulfur disproportionating microorganisms.</title>
        <authorList>
            <person name="Ward L.M."/>
            <person name="Bertran E."/>
            <person name="Johnston D.T."/>
        </authorList>
    </citation>
    <scope>NUCLEOTIDE SEQUENCE [LARGE SCALE GENOMIC DNA]</scope>
    <source>
        <strain evidence="8 9">DSM 100025</strain>
    </source>
</reference>
<evidence type="ECO:0000313" key="9">
    <source>
        <dbReference type="Proteomes" id="UP000469346"/>
    </source>
</evidence>
<dbReference type="GO" id="GO:0006412">
    <property type="term" value="P:translation"/>
    <property type="evidence" value="ECO:0007669"/>
    <property type="project" value="UniProtKB-UniRule"/>
</dbReference>
<gene>
    <name evidence="6 8" type="primary">rpsQ</name>
    <name evidence="8" type="ORF">G3N55_00435</name>
</gene>
<keyword evidence="4 6" id="KW-0689">Ribosomal protein</keyword>
<name>A0A6N9TPF5_DISTH</name>
<evidence type="ECO:0000256" key="2">
    <source>
        <dbReference type="ARBA" id="ARBA00022730"/>
    </source>
</evidence>
<evidence type="ECO:0000256" key="1">
    <source>
        <dbReference type="ARBA" id="ARBA00010254"/>
    </source>
</evidence>
<keyword evidence="5 6" id="KW-0687">Ribonucleoprotein</keyword>
<dbReference type="AlphaFoldDB" id="A0A6N9TPF5"/>
<dbReference type="InterPro" id="IPR000266">
    <property type="entry name" value="Ribosomal_uS17"/>
</dbReference>
<dbReference type="Proteomes" id="UP000469346">
    <property type="component" value="Unassembled WGS sequence"/>
</dbReference>
<evidence type="ECO:0000256" key="7">
    <source>
        <dbReference type="RuleBase" id="RU003872"/>
    </source>
</evidence>
<dbReference type="HAMAP" id="MF_01345_B">
    <property type="entry name" value="Ribosomal_uS17_B"/>
    <property type="match status" value="1"/>
</dbReference>
<dbReference type="EMBL" id="JAAGRR010000002">
    <property type="protein sequence ID" value="NDY41317.1"/>
    <property type="molecule type" value="Genomic_DNA"/>
</dbReference>
<protein>
    <recommendedName>
        <fullName evidence="6">Small ribosomal subunit protein uS17</fullName>
    </recommendedName>
</protein>
<dbReference type="SUPFAM" id="SSF50249">
    <property type="entry name" value="Nucleic acid-binding proteins"/>
    <property type="match status" value="1"/>
</dbReference>